<proteinExistence type="inferred from homology"/>
<evidence type="ECO:0000256" key="4">
    <source>
        <dbReference type="ARBA" id="ARBA00023242"/>
    </source>
</evidence>
<protein>
    <recommendedName>
        <fullName evidence="5">DNA replication complex GINS protein PSF1</fullName>
    </recommendedName>
</protein>
<comment type="subcellular location">
    <subcellularLocation>
        <location evidence="1 5">Nucleus</location>
    </subcellularLocation>
</comment>
<dbReference type="Pfam" id="PF24997">
    <property type="entry name" value="PSF1_C"/>
    <property type="match status" value="1"/>
</dbReference>
<organism evidence="8 9">
    <name type="scientific">Nezara viridula</name>
    <name type="common">Southern green stink bug</name>
    <name type="synonym">Cimex viridulus</name>
    <dbReference type="NCBI Taxonomy" id="85310"/>
    <lineage>
        <taxon>Eukaryota</taxon>
        <taxon>Metazoa</taxon>
        <taxon>Ecdysozoa</taxon>
        <taxon>Arthropoda</taxon>
        <taxon>Hexapoda</taxon>
        <taxon>Insecta</taxon>
        <taxon>Pterygota</taxon>
        <taxon>Neoptera</taxon>
        <taxon>Paraneoptera</taxon>
        <taxon>Hemiptera</taxon>
        <taxon>Heteroptera</taxon>
        <taxon>Panheteroptera</taxon>
        <taxon>Pentatomomorpha</taxon>
        <taxon>Pentatomoidea</taxon>
        <taxon>Pentatomidae</taxon>
        <taxon>Pentatominae</taxon>
        <taxon>Nezara</taxon>
    </lineage>
</organism>
<evidence type="ECO:0000259" key="7">
    <source>
        <dbReference type="Pfam" id="PF24997"/>
    </source>
</evidence>
<dbReference type="PANTHER" id="PTHR12914:SF2">
    <property type="entry name" value="DNA REPLICATION COMPLEX GINS PROTEIN PSF1"/>
    <property type="match status" value="1"/>
</dbReference>
<evidence type="ECO:0000259" key="6">
    <source>
        <dbReference type="Pfam" id="PF05916"/>
    </source>
</evidence>
<dbReference type="InterPro" id="IPR036224">
    <property type="entry name" value="GINS_bundle-like_dom_sf"/>
</dbReference>
<evidence type="ECO:0000256" key="3">
    <source>
        <dbReference type="ARBA" id="ARBA00022705"/>
    </source>
</evidence>
<sequence>MWGDKALSLIKELERSQDTIPPFDDDTVRLIIEEMKILNQFIETAMTSAFDPVRNNYIAGVRARQAALDRNKRCLLAYQWNRLQKLRQMRWEFGSVLPPDLKTHLSEGEAIWFNKYNKCLTSYMKSIGGKNGLNLLQDSKPPKELFIEVRCLTNYGKIELENGDVIMLNKNSQHYMPRSQCETLIRQGVLEQIL</sequence>
<name>A0A9P0MU07_NEZVI</name>
<keyword evidence="9" id="KW-1185">Reference proteome</keyword>
<dbReference type="InterPro" id="IPR021151">
    <property type="entry name" value="GINS_A"/>
</dbReference>
<gene>
    <name evidence="8" type="ORF">NEZAVI_LOCUS13309</name>
</gene>
<evidence type="ECO:0000256" key="2">
    <source>
        <dbReference type="ARBA" id="ARBA00006677"/>
    </source>
</evidence>
<feature type="domain" description="DNA replication complex GINS protein PSF1 C-terminal" evidence="7">
    <location>
        <begin position="143"/>
        <end position="193"/>
    </location>
</feature>
<keyword evidence="3 5" id="KW-0235">DNA replication</keyword>
<accession>A0A9P0MU07</accession>
<feature type="domain" description="GINS subunit" evidence="6">
    <location>
        <begin position="35"/>
        <end position="127"/>
    </location>
</feature>
<evidence type="ECO:0000256" key="1">
    <source>
        <dbReference type="ARBA" id="ARBA00004123"/>
    </source>
</evidence>
<dbReference type="OrthoDB" id="10252587at2759"/>
<comment type="function">
    <text evidence="5">Required for correct functioning of the GINS complex, a complex that plays an essential role in the initiation of DNA replication, and progression of DNA replication forks. GINS complex seems to bind preferentially to single-stranded DNA.</text>
</comment>
<keyword evidence="4 5" id="KW-0539">Nucleus</keyword>
<dbReference type="CDD" id="cd11710">
    <property type="entry name" value="GINS_A_psf1"/>
    <property type="match status" value="1"/>
</dbReference>
<dbReference type="CDD" id="cd21696">
    <property type="entry name" value="GINS_B_Psf1"/>
    <property type="match status" value="1"/>
</dbReference>
<reference evidence="8" key="1">
    <citation type="submission" date="2022-01" db="EMBL/GenBank/DDBJ databases">
        <authorList>
            <person name="King R."/>
        </authorList>
    </citation>
    <scope>NUCLEOTIDE SEQUENCE</scope>
</reference>
<dbReference type="InterPro" id="IPR056783">
    <property type="entry name" value="PSF1_C"/>
</dbReference>
<comment type="similarity">
    <text evidence="2 5">Belongs to the GINS1/PSF1 family.</text>
</comment>
<dbReference type="GO" id="GO:0000811">
    <property type="term" value="C:GINS complex"/>
    <property type="evidence" value="ECO:0007669"/>
    <property type="project" value="UniProtKB-UniRule"/>
</dbReference>
<evidence type="ECO:0000313" key="9">
    <source>
        <dbReference type="Proteomes" id="UP001152798"/>
    </source>
</evidence>
<comment type="subunit">
    <text evidence="5">Component of the GINS complex.</text>
</comment>
<evidence type="ECO:0000313" key="8">
    <source>
        <dbReference type="EMBL" id="CAH1405009.1"/>
    </source>
</evidence>
<dbReference type="PANTHER" id="PTHR12914">
    <property type="entry name" value="PARTNER OF SLD5"/>
    <property type="match status" value="1"/>
</dbReference>
<dbReference type="Pfam" id="PF05916">
    <property type="entry name" value="Sld5"/>
    <property type="match status" value="1"/>
</dbReference>
<dbReference type="GO" id="GO:1902983">
    <property type="term" value="P:DNA strand elongation involved in mitotic DNA replication"/>
    <property type="evidence" value="ECO:0007669"/>
    <property type="project" value="TreeGrafter"/>
</dbReference>
<dbReference type="AlphaFoldDB" id="A0A9P0MU07"/>
<dbReference type="Proteomes" id="UP001152798">
    <property type="component" value="Chromosome 6"/>
</dbReference>
<evidence type="ECO:0000256" key="5">
    <source>
        <dbReference type="RuleBase" id="RU368085"/>
    </source>
</evidence>
<dbReference type="InterPro" id="IPR005339">
    <property type="entry name" value="GINS_Psf1"/>
</dbReference>
<dbReference type="Gene3D" id="1.20.58.1030">
    <property type="match status" value="1"/>
</dbReference>
<dbReference type="SUPFAM" id="SSF158573">
    <property type="entry name" value="GINS helical bundle-like"/>
    <property type="match status" value="1"/>
</dbReference>
<dbReference type="EMBL" id="OV725082">
    <property type="protein sequence ID" value="CAH1405009.1"/>
    <property type="molecule type" value="Genomic_DNA"/>
</dbReference>